<accession>A0A2K1ZPF7</accession>
<evidence type="ECO:0000313" key="2">
    <source>
        <dbReference type="EMBL" id="PNT27169.1"/>
    </source>
</evidence>
<dbReference type="EMBL" id="CM009296">
    <property type="protein sequence ID" value="PNT27169.1"/>
    <property type="molecule type" value="Genomic_DNA"/>
</dbReference>
<gene>
    <name evidence="2" type="ORF">POPTR_007G049100</name>
</gene>
<keyword evidence="1" id="KW-0472">Membrane</keyword>
<dbReference type="Proteomes" id="UP000006729">
    <property type="component" value="Chromosome 7"/>
</dbReference>
<sequence>MLELSFCKNLASYPFNLLIYIKFHYHAKSLVLFQFQSPTTFLSVFFWLILSFLCPPYFGYSILQIQLSQLLIK</sequence>
<proteinExistence type="predicted"/>
<organism evidence="2 3">
    <name type="scientific">Populus trichocarpa</name>
    <name type="common">Western balsam poplar</name>
    <name type="synonym">Populus balsamifera subsp. trichocarpa</name>
    <dbReference type="NCBI Taxonomy" id="3694"/>
    <lineage>
        <taxon>Eukaryota</taxon>
        <taxon>Viridiplantae</taxon>
        <taxon>Streptophyta</taxon>
        <taxon>Embryophyta</taxon>
        <taxon>Tracheophyta</taxon>
        <taxon>Spermatophyta</taxon>
        <taxon>Magnoliopsida</taxon>
        <taxon>eudicotyledons</taxon>
        <taxon>Gunneridae</taxon>
        <taxon>Pentapetalae</taxon>
        <taxon>rosids</taxon>
        <taxon>fabids</taxon>
        <taxon>Malpighiales</taxon>
        <taxon>Salicaceae</taxon>
        <taxon>Saliceae</taxon>
        <taxon>Populus</taxon>
    </lineage>
</organism>
<evidence type="ECO:0000313" key="3">
    <source>
        <dbReference type="Proteomes" id="UP000006729"/>
    </source>
</evidence>
<dbReference type="InParanoid" id="A0A2K1ZPF7"/>
<protein>
    <submittedName>
        <fullName evidence="2">Uncharacterized protein</fullName>
    </submittedName>
</protein>
<keyword evidence="3" id="KW-1185">Reference proteome</keyword>
<evidence type="ECO:0000256" key="1">
    <source>
        <dbReference type="SAM" id="Phobius"/>
    </source>
</evidence>
<feature type="transmembrane region" description="Helical" evidence="1">
    <location>
        <begin position="41"/>
        <end position="63"/>
    </location>
</feature>
<name>A0A2K1ZPF7_POPTR</name>
<keyword evidence="1" id="KW-0812">Transmembrane</keyword>
<keyword evidence="1" id="KW-1133">Transmembrane helix</keyword>
<reference evidence="2 3" key="1">
    <citation type="journal article" date="2006" name="Science">
        <title>The genome of black cottonwood, Populus trichocarpa (Torr. &amp; Gray).</title>
        <authorList>
            <person name="Tuskan G.A."/>
            <person name="Difazio S."/>
            <person name="Jansson S."/>
            <person name="Bohlmann J."/>
            <person name="Grigoriev I."/>
            <person name="Hellsten U."/>
            <person name="Putnam N."/>
            <person name="Ralph S."/>
            <person name="Rombauts S."/>
            <person name="Salamov A."/>
            <person name="Schein J."/>
            <person name="Sterck L."/>
            <person name="Aerts A."/>
            <person name="Bhalerao R.R."/>
            <person name="Bhalerao R.P."/>
            <person name="Blaudez D."/>
            <person name="Boerjan W."/>
            <person name="Brun A."/>
            <person name="Brunner A."/>
            <person name="Busov V."/>
            <person name="Campbell M."/>
            <person name="Carlson J."/>
            <person name="Chalot M."/>
            <person name="Chapman J."/>
            <person name="Chen G.L."/>
            <person name="Cooper D."/>
            <person name="Coutinho P.M."/>
            <person name="Couturier J."/>
            <person name="Covert S."/>
            <person name="Cronk Q."/>
            <person name="Cunningham R."/>
            <person name="Davis J."/>
            <person name="Degroeve S."/>
            <person name="Dejardin A."/>
            <person name="Depamphilis C."/>
            <person name="Detter J."/>
            <person name="Dirks B."/>
            <person name="Dubchak I."/>
            <person name="Duplessis S."/>
            <person name="Ehlting J."/>
            <person name="Ellis B."/>
            <person name="Gendler K."/>
            <person name="Goodstein D."/>
            <person name="Gribskov M."/>
            <person name="Grimwood J."/>
            <person name="Groover A."/>
            <person name="Gunter L."/>
            <person name="Hamberger B."/>
            <person name="Heinze B."/>
            <person name="Helariutta Y."/>
            <person name="Henrissat B."/>
            <person name="Holligan D."/>
            <person name="Holt R."/>
            <person name="Huang W."/>
            <person name="Islam-Faridi N."/>
            <person name="Jones S."/>
            <person name="Jones-Rhoades M."/>
            <person name="Jorgensen R."/>
            <person name="Joshi C."/>
            <person name="Kangasjarvi J."/>
            <person name="Karlsson J."/>
            <person name="Kelleher C."/>
            <person name="Kirkpatrick R."/>
            <person name="Kirst M."/>
            <person name="Kohler A."/>
            <person name="Kalluri U."/>
            <person name="Larimer F."/>
            <person name="Leebens-Mack J."/>
            <person name="Leple J.C."/>
            <person name="Locascio P."/>
            <person name="Lou Y."/>
            <person name="Lucas S."/>
            <person name="Martin F."/>
            <person name="Montanini B."/>
            <person name="Napoli C."/>
            <person name="Nelson D.R."/>
            <person name="Nelson C."/>
            <person name="Nieminen K."/>
            <person name="Nilsson O."/>
            <person name="Pereda V."/>
            <person name="Peter G."/>
            <person name="Philippe R."/>
            <person name="Pilate G."/>
            <person name="Poliakov A."/>
            <person name="Razumovskaya J."/>
            <person name="Richardson P."/>
            <person name="Rinaldi C."/>
            <person name="Ritland K."/>
            <person name="Rouze P."/>
            <person name="Ryaboy D."/>
            <person name="Schmutz J."/>
            <person name="Schrader J."/>
            <person name="Segerman B."/>
            <person name="Shin H."/>
            <person name="Siddiqui A."/>
            <person name="Sterky F."/>
            <person name="Terry A."/>
            <person name="Tsai C.J."/>
            <person name="Uberbacher E."/>
            <person name="Unneberg P."/>
            <person name="Vahala J."/>
            <person name="Wall K."/>
            <person name="Wessler S."/>
            <person name="Yang G."/>
            <person name="Yin T."/>
            <person name="Douglas C."/>
            <person name="Marra M."/>
            <person name="Sandberg G."/>
            <person name="Van de Peer Y."/>
            <person name="Rokhsar D."/>
        </authorList>
    </citation>
    <scope>NUCLEOTIDE SEQUENCE [LARGE SCALE GENOMIC DNA]</scope>
    <source>
        <strain evidence="3">cv. Nisqually</strain>
    </source>
</reference>
<dbReference type="AlphaFoldDB" id="A0A2K1ZPF7"/>